<gene>
    <name evidence="2" type="ORF">DI536_28945</name>
</gene>
<evidence type="ECO:0000259" key="1">
    <source>
        <dbReference type="Pfam" id="PF13539"/>
    </source>
</evidence>
<dbReference type="AlphaFoldDB" id="A0A2W5T4I7"/>
<dbReference type="InterPro" id="IPR039561">
    <property type="entry name" value="Peptidase_M15C"/>
</dbReference>
<proteinExistence type="predicted"/>
<sequence>MPAVLHLERARGVHPDLRALLDEWAKHGSHDIVVAPNGGVRTDEKLQAQLAAGGSSKATTLRSTPHGRAAALDVWPVSFLPYVPAANGGTGKRWVSWENLPELVRREFHVFGLFAETQGFEWGGRWRDEVFKTGDQPHVQMKGWKTMPFPPPVFL</sequence>
<protein>
    <recommendedName>
        <fullName evidence="1">Peptidase M15C domain-containing protein</fullName>
    </recommendedName>
</protein>
<dbReference type="Pfam" id="PF13539">
    <property type="entry name" value="Peptidase_M15_4"/>
    <property type="match status" value="1"/>
</dbReference>
<evidence type="ECO:0000313" key="3">
    <source>
        <dbReference type="Proteomes" id="UP000249061"/>
    </source>
</evidence>
<name>A0A2W5T4I7_9BACT</name>
<dbReference type="Proteomes" id="UP000249061">
    <property type="component" value="Unassembled WGS sequence"/>
</dbReference>
<dbReference type="Gene3D" id="3.30.1380.10">
    <property type="match status" value="1"/>
</dbReference>
<comment type="caution">
    <text evidence="2">The sequence shown here is derived from an EMBL/GenBank/DDBJ whole genome shotgun (WGS) entry which is preliminary data.</text>
</comment>
<dbReference type="GO" id="GO:0008233">
    <property type="term" value="F:peptidase activity"/>
    <property type="evidence" value="ECO:0007669"/>
    <property type="project" value="InterPro"/>
</dbReference>
<dbReference type="EMBL" id="QFQP01000034">
    <property type="protein sequence ID" value="PZR07086.1"/>
    <property type="molecule type" value="Genomic_DNA"/>
</dbReference>
<reference evidence="2 3" key="1">
    <citation type="submission" date="2017-08" db="EMBL/GenBank/DDBJ databases">
        <title>Infants hospitalized years apart are colonized by the same room-sourced microbial strains.</title>
        <authorList>
            <person name="Brooks B."/>
            <person name="Olm M.R."/>
            <person name="Firek B.A."/>
            <person name="Baker R."/>
            <person name="Thomas B.C."/>
            <person name="Morowitz M.J."/>
            <person name="Banfield J.F."/>
        </authorList>
    </citation>
    <scope>NUCLEOTIDE SEQUENCE [LARGE SCALE GENOMIC DNA]</scope>
    <source>
        <strain evidence="2">S2_003_000_R2_14</strain>
    </source>
</reference>
<dbReference type="InterPro" id="IPR009045">
    <property type="entry name" value="Zn_M74/Hedgehog-like"/>
</dbReference>
<accession>A0A2W5T4I7</accession>
<feature type="domain" description="Peptidase M15C" evidence="1">
    <location>
        <begin position="63"/>
        <end position="141"/>
    </location>
</feature>
<evidence type="ECO:0000313" key="2">
    <source>
        <dbReference type="EMBL" id="PZR07086.1"/>
    </source>
</evidence>
<organism evidence="2 3">
    <name type="scientific">Archangium gephyra</name>
    <dbReference type="NCBI Taxonomy" id="48"/>
    <lineage>
        <taxon>Bacteria</taxon>
        <taxon>Pseudomonadati</taxon>
        <taxon>Myxococcota</taxon>
        <taxon>Myxococcia</taxon>
        <taxon>Myxococcales</taxon>
        <taxon>Cystobacterineae</taxon>
        <taxon>Archangiaceae</taxon>
        <taxon>Archangium</taxon>
    </lineage>
</organism>